<proteinExistence type="predicted"/>
<keyword evidence="1" id="KW-0677">Repeat</keyword>
<dbReference type="PROSITE" id="PS51375">
    <property type="entry name" value="PPR"/>
    <property type="match status" value="1"/>
</dbReference>
<organism evidence="3 4">
    <name type="scientific">Moelleriella libera RCEF 2490</name>
    <dbReference type="NCBI Taxonomy" id="1081109"/>
    <lineage>
        <taxon>Eukaryota</taxon>
        <taxon>Fungi</taxon>
        <taxon>Dikarya</taxon>
        <taxon>Ascomycota</taxon>
        <taxon>Pezizomycotina</taxon>
        <taxon>Sordariomycetes</taxon>
        <taxon>Hypocreomycetidae</taxon>
        <taxon>Hypocreales</taxon>
        <taxon>Clavicipitaceae</taxon>
        <taxon>Moelleriella</taxon>
    </lineage>
</organism>
<evidence type="ECO:0000256" key="1">
    <source>
        <dbReference type="ARBA" id="ARBA00022737"/>
    </source>
</evidence>
<dbReference type="Pfam" id="PF13812">
    <property type="entry name" value="PPR_3"/>
    <property type="match status" value="1"/>
</dbReference>
<evidence type="ECO:0000313" key="3">
    <source>
        <dbReference type="EMBL" id="KZZ99292.1"/>
    </source>
</evidence>
<keyword evidence="4" id="KW-1185">Reference proteome</keyword>
<name>A0A162IW74_9HYPO</name>
<dbReference type="PANTHER" id="PTHR47932">
    <property type="entry name" value="ATPASE EXPRESSION PROTEIN 3"/>
    <property type="match status" value="1"/>
</dbReference>
<protein>
    <submittedName>
        <fullName evidence="3">Pentatricopeptide repeat protein</fullName>
    </submittedName>
</protein>
<dbReference type="Proteomes" id="UP000078544">
    <property type="component" value="Unassembled WGS sequence"/>
</dbReference>
<dbReference type="InterPro" id="IPR011990">
    <property type="entry name" value="TPR-like_helical_dom_sf"/>
</dbReference>
<dbReference type="InterPro" id="IPR002885">
    <property type="entry name" value="PPR_rpt"/>
</dbReference>
<dbReference type="Gene3D" id="1.25.40.10">
    <property type="entry name" value="Tetratricopeptide repeat domain"/>
    <property type="match status" value="1"/>
</dbReference>
<dbReference type="STRING" id="1081109.A0A162IW74"/>
<dbReference type="EMBL" id="AZGY01000003">
    <property type="protein sequence ID" value="KZZ99292.1"/>
    <property type="molecule type" value="Genomic_DNA"/>
</dbReference>
<dbReference type="OrthoDB" id="185373at2759"/>
<dbReference type="NCBIfam" id="TIGR00756">
    <property type="entry name" value="PPR"/>
    <property type="match status" value="1"/>
</dbReference>
<feature type="repeat" description="PPR" evidence="2">
    <location>
        <begin position="66"/>
        <end position="100"/>
    </location>
</feature>
<comment type="caution">
    <text evidence="3">The sequence shown here is derived from an EMBL/GenBank/DDBJ whole genome shotgun (WGS) entry which is preliminary data.</text>
</comment>
<reference evidence="3 4" key="1">
    <citation type="journal article" date="2016" name="Genome Biol. Evol.">
        <title>Divergent and convergent evolution of fungal pathogenicity.</title>
        <authorList>
            <person name="Shang Y."/>
            <person name="Xiao G."/>
            <person name="Zheng P."/>
            <person name="Cen K."/>
            <person name="Zhan S."/>
            <person name="Wang C."/>
        </authorList>
    </citation>
    <scope>NUCLEOTIDE SEQUENCE [LARGE SCALE GENOMIC DNA]</scope>
    <source>
        <strain evidence="3 4">RCEF 2490</strain>
    </source>
</reference>
<accession>A0A162IW74</accession>
<dbReference type="AlphaFoldDB" id="A0A162IW74"/>
<gene>
    <name evidence="3" type="ORF">AAL_01864</name>
</gene>
<evidence type="ECO:0000256" key="2">
    <source>
        <dbReference type="PROSITE-ProRule" id="PRU00708"/>
    </source>
</evidence>
<sequence length="606" mass="69137">MPGDVCNASIYYDGADRLVQRAVRKQLDGLDDDPWKIGQHVENQLARDLFDEALLLTQKVSKDVQVAVAWNHLIGYQLEKQQLRRALKLFNEMKKRGQFPNMWTYTVIFRGLAKSEHPRTAVTEAIKHYNLLMADKRIQPNTVHLNAVLNVCAKAGDVDSMFLIADTANESTRSPDVFTYTTILNGLRKHHLDDLKGREDIPRQQRLANLQQAVDRSRGLWTEVMERWKQGRLTIDEKLVCAMARMLLLAQKREGKLEVLDLVQQTMNIPNLTKMARQSDREDPYQDHEMHDIAVTGTPKRAVQHASASYVVPSRNTLALLLTTASVSGTPAVAIKYWNLLVRHYGIVPDFDNWLRLLGALKVAKASNRAVSAVALLPAEYVEPRVFSIAMETCVRDNINENVMENANSVLNLMVERLSPVPDLLTLRLYLRVALVSHFQFRGRATHGDAAAAKREYGIQIITALERLWQHYKTVHYHYFKASPMSGTAKGRAILYNDQREVIALARLMFSAFNKVRDEQMMDQQELHRFKHIGAKINREIQAFYSNREELEPKLRRSSNHAQFDSGHGHTAISNMCQDLPAKENINHRAGADFVWDTTKFGKSKN</sequence>
<dbReference type="PANTHER" id="PTHR47932:SF44">
    <property type="entry name" value="MIOREX COMPLEX COMPONENT 1"/>
    <property type="match status" value="1"/>
</dbReference>
<evidence type="ECO:0000313" key="4">
    <source>
        <dbReference type="Proteomes" id="UP000078544"/>
    </source>
</evidence>
<dbReference type="Pfam" id="PF13041">
    <property type="entry name" value="PPR_2"/>
    <property type="match status" value="1"/>
</dbReference>